<evidence type="ECO:0000313" key="2">
    <source>
        <dbReference type="EMBL" id="PZN78665.1"/>
    </source>
</evidence>
<organism evidence="2 3">
    <name type="scientific">Candidatus Methylumidiphilus alinenensis</name>
    <dbReference type="NCBI Taxonomy" id="2202197"/>
    <lineage>
        <taxon>Bacteria</taxon>
        <taxon>Pseudomonadati</taxon>
        <taxon>Pseudomonadota</taxon>
        <taxon>Gammaproteobacteria</taxon>
        <taxon>Methylococcales</taxon>
        <taxon>Candidatus Methylumidiphilus</taxon>
    </lineage>
</organism>
<proteinExistence type="predicted"/>
<evidence type="ECO:0000313" key="3">
    <source>
        <dbReference type="Proteomes" id="UP000249396"/>
    </source>
</evidence>
<gene>
    <name evidence="2" type="ORF">DM484_12335</name>
</gene>
<name>A0A2W4R327_9GAMM</name>
<dbReference type="GO" id="GO:0005737">
    <property type="term" value="C:cytoplasm"/>
    <property type="evidence" value="ECO:0007669"/>
    <property type="project" value="TreeGrafter"/>
</dbReference>
<reference evidence="2 3" key="1">
    <citation type="journal article" date="2018" name="Aquat. Microb. Ecol.">
        <title>Gammaproteobacterial methanotrophs dominate.</title>
        <authorList>
            <person name="Rissanen A.J."/>
            <person name="Saarenheimo J."/>
            <person name="Tiirola M."/>
            <person name="Peura S."/>
            <person name="Aalto S.L."/>
            <person name="Karvinen A."/>
            <person name="Nykanen H."/>
        </authorList>
    </citation>
    <scope>NUCLEOTIDE SEQUENCE [LARGE SCALE GENOMIC DNA]</scope>
    <source>
        <strain evidence="2">AMbin10</strain>
    </source>
</reference>
<dbReference type="Pfam" id="PF13640">
    <property type="entry name" value="2OG-FeII_Oxy_3"/>
    <property type="match status" value="1"/>
</dbReference>
<dbReference type="PANTHER" id="PTHR12117:SF0">
    <property type="entry name" value="PROLYL 3-HYDROXYLASE OGFOD1"/>
    <property type="match status" value="1"/>
</dbReference>
<accession>A0A2W4R327</accession>
<dbReference type="GO" id="GO:0006449">
    <property type="term" value="P:regulation of translational termination"/>
    <property type="evidence" value="ECO:0007669"/>
    <property type="project" value="TreeGrafter"/>
</dbReference>
<feature type="domain" description="Prolyl 4-hydroxylase alpha subunit Fe(2+) 2OG dioxygenase" evidence="1">
    <location>
        <begin position="116"/>
        <end position="213"/>
    </location>
</feature>
<sequence>MINPEIINRADEIQKTFQAALPFRHVCIDGFLQPEFCESLLRDFPSFDPSKAINEMGEVGGKSVHEVVSDISPFYKQFYQYINSKEFLDAVSAITGIPDLIADGTLFGGGTHENLDGQALDIHVDFNIDERRMLHRRLNLLVYLNKEWEDNWGGLIELHSDPRHPEVDEIESILPLFNRCVIFETSEYSWHGFETIHLPEDRKHLSRKSFAIYLYTKDRPVEDAVAPHTTFYLCRPFPKDIQAGKTLSEEDVRNLRNLFTQRDGLLEMYQKLLVEKEDRLRRFMNIKQEMDGSGHMVNYNAILNSRSWKLVMFALKLKNKLLSVFR</sequence>
<dbReference type="InterPro" id="IPR044862">
    <property type="entry name" value="Pro_4_hyd_alph_FE2OG_OXY"/>
</dbReference>
<dbReference type="InterPro" id="IPR051842">
    <property type="entry name" value="uS12_prolyl_hydroxylase"/>
</dbReference>
<evidence type="ECO:0000259" key="1">
    <source>
        <dbReference type="Pfam" id="PF13640"/>
    </source>
</evidence>
<dbReference type="Gene3D" id="2.60.120.620">
    <property type="entry name" value="q2cbj1_9rhob like domain"/>
    <property type="match status" value="1"/>
</dbReference>
<dbReference type="Proteomes" id="UP000249396">
    <property type="component" value="Unassembled WGS sequence"/>
</dbReference>
<dbReference type="EMBL" id="QJPH01000314">
    <property type="protein sequence ID" value="PZN78665.1"/>
    <property type="molecule type" value="Genomic_DNA"/>
</dbReference>
<dbReference type="GO" id="GO:0031543">
    <property type="term" value="F:peptidyl-proline dioxygenase activity"/>
    <property type="evidence" value="ECO:0007669"/>
    <property type="project" value="TreeGrafter"/>
</dbReference>
<protein>
    <submittedName>
        <fullName evidence="2">Proline hydroxylase</fullName>
    </submittedName>
</protein>
<dbReference type="PANTHER" id="PTHR12117">
    <property type="entry name" value="HISTONE ACETYLTRANSFERASE COMPLEX"/>
    <property type="match status" value="1"/>
</dbReference>
<comment type="caution">
    <text evidence="2">The sequence shown here is derived from an EMBL/GenBank/DDBJ whole genome shotgun (WGS) entry which is preliminary data.</text>
</comment>
<dbReference type="AlphaFoldDB" id="A0A2W4R327"/>